<name>A0A0F9S8E4_9ZZZZ</name>
<comment type="caution">
    <text evidence="1">The sequence shown here is derived from an EMBL/GenBank/DDBJ whole genome shotgun (WGS) entry which is preliminary data.</text>
</comment>
<protein>
    <submittedName>
        <fullName evidence="1">Uncharacterized protein</fullName>
    </submittedName>
</protein>
<gene>
    <name evidence="1" type="ORF">LCGC14_0882760</name>
</gene>
<reference evidence="1" key="1">
    <citation type="journal article" date="2015" name="Nature">
        <title>Complex archaea that bridge the gap between prokaryotes and eukaryotes.</title>
        <authorList>
            <person name="Spang A."/>
            <person name="Saw J.H."/>
            <person name="Jorgensen S.L."/>
            <person name="Zaremba-Niedzwiedzka K."/>
            <person name="Martijn J."/>
            <person name="Lind A.E."/>
            <person name="van Eijk R."/>
            <person name="Schleper C."/>
            <person name="Guy L."/>
            <person name="Ettema T.J."/>
        </authorList>
    </citation>
    <scope>NUCLEOTIDE SEQUENCE</scope>
</reference>
<accession>A0A0F9S8E4</accession>
<dbReference type="EMBL" id="LAZR01002786">
    <property type="protein sequence ID" value="KKN25648.1"/>
    <property type="molecule type" value="Genomic_DNA"/>
</dbReference>
<evidence type="ECO:0000313" key="1">
    <source>
        <dbReference type="EMBL" id="KKN25648.1"/>
    </source>
</evidence>
<organism evidence="1">
    <name type="scientific">marine sediment metagenome</name>
    <dbReference type="NCBI Taxonomy" id="412755"/>
    <lineage>
        <taxon>unclassified sequences</taxon>
        <taxon>metagenomes</taxon>
        <taxon>ecological metagenomes</taxon>
    </lineage>
</organism>
<dbReference type="AlphaFoldDB" id="A0A0F9S8E4"/>
<sequence>MSVKREQLTNVKISTTELLIQFALGTFESYNLLSLVQTSKDSAVLTAAAKYFAKINVEANGTLIGARADIILNAFIGNENTPPLVKEYVMLARQIKSLKNCKRDIISNVTNTYYDKAKDPLQRNFDYIHSLLFED</sequence>
<proteinExistence type="predicted"/>